<feature type="domain" description="Mur ligase central" evidence="10">
    <location>
        <begin position="124"/>
        <end position="304"/>
    </location>
</feature>
<evidence type="ECO:0000256" key="5">
    <source>
        <dbReference type="ARBA" id="ARBA00022741"/>
    </source>
</evidence>
<evidence type="ECO:0000256" key="1">
    <source>
        <dbReference type="ARBA" id="ARBA00004496"/>
    </source>
</evidence>
<feature type="binding site" evidence="7">
    <location>
        <begin position="126"/>
        <end position="132"/>
    </location>
    <ligand>
        <name>ATP</name>
        <dbReference type="ChEBI" id="CHEBI:30616"/>
    </ligand>
</feature>
<evidence type="ECO:0000313" key="12">
    <source>
        <dbReference type="Proteomes" id="UP001499978"/>
    </source>
</evidence>
<dbReference type="SUPFAM" id="SSF53244">
    <property type="entry name" value="MurD-like peptide ligases, peptide-binding domain"/>
    <property type="match status" value="1"/>
</dbReference>
<dbReference type="PANTHER" id="PTHR43692">
    <property type="entry name" value="UDP-N-ACETYLMURAMOYLALANINE--D-GLUTAMATE LIGASE"/>
    <property type="match status" value="1"/>
</dbReference>
<dbReference type="InterPro" id="IPR004101">
    <property type="entry name" value="Mur_ligase_C"/>
</dbReference>
<dbReference type="HAMAP" id="MF_00639">
    <property type="entry name" value="MurD"/>
    <property type="match status" value="1"/>
</dbReference>
<dbReference type="EC" id="6.3.2.9" evidence="7 8"/>
<evidence type="ECO:0000256" key="8">
    <source>
        <dbReference type="RuleBase" id="RU003664"/>
    </source>
</evidence>
<dbReference type="InterPro" id="IPR005762">
    <property type="entry name" value="MurD"/>
</dbReference>
<dbReference type="InterPro" id="IPR036565">
    <property type="entry name" value="Mur-like_cat_sf"/>
</dbReference>
<evidence type="ECO:0000259" key="9">
    <source>
        <dbReference type="Pfam" id="PF02875"/>
    </source>
</evidence>
<keyword evidence="7 8" id="KW-0131">Cell cycle</keyword>
<evidence type="ECO:0000256" key="3">
    <source>
        <dbReference type="ARBA" id="ARBA00022490"/>
    </source>
</evidence>
<comment type="subcellular location">
    <subcellularLocation>
        <location evidence="1 7 8">Cytoplasm</location>
    </subcellularLocation>
</comment>
<proteinExistence type="inferred from homology"/>
<dbReference type="Gene3D" id="3.40.1190.10">
    <property type="entry name" value="Mur-like, catalytic domain"/>
    <property type="match status" value="1"/>
</dbReference>
<dbReference type="Pfam" id="PF21799">
    <property type="entry name" value="MurD-like_N"/>
    <property type="match status" value="1"/>
</dbReference>
<evidence type="ECO:0000259" key="10">
    <source>
        <dbReference type="Pfam" id="PF08245"/>
    </source>
</evidence>
<accession>A0ABN3N9N2</accession>
<keyword evidence="7 8" id="KW-0133">Cell shape</keyword>
<dbReference type="RefSeq" id="WP_344169673.1">
    <property type="nucleotide sequence ID" value="NZ_BAAARY010000004.1"/>
</dbReference>
<evidence type="ECO:0000256" key="2">
    <source>
        <dbReference type="ARBA" id="ARBA00004752"/>
    </source>
</evidence>
<gene>
    <name evidence="7 11" type="primary">murD</name>
    <name evidence="11" type="ORF">GCM10010201_12610</name>
</gene>
<keyword evidence="4 7" id="KW-0436">Ligase</keyword>
<feature type="domain" description="Mur ligase C-terminal" evidence="9">
    <location>
        <begin position="327"/>
        <end position="444"/>
    </location>
</feature>
<dbReference type="SUPFAM" id="SSF51984">
    <property type="entry name" value="MurCD N-terminal domain"/>
    <property type="match status" value="1"/>
</dbReference>
<dbReference type="Gene3D" id="3.40.50.720">
    <property type="entry name" value="NAD(P)-binding Rossmann-like Domain"/>
    <property type="match status" value="1"/>
</dbReference>
<keyword evidence="5 7" id="KW-0547">Nucleotide-binding</keyword>
<name>A0ABN3N9N2_9ACTN</name>
<comment type="catalytic activity">
    <reaction evidence="7 8">
        <text>UDP-N-acetyl-alpha-D-muramoyl-L-alanine + D-glutamate + ATP = UDP-N-acetyl-alpha-D-muramoyl-L-alanyl-D-glutamate + ADP + phosphate + H(+)</text>
        <dbReference type="Rhea" id="RHEA:16429"/>
        <dbReference type="ChEBI" id="CHEBI:15378"/>
        <dbReference type="ChEBI" id="CHEBI:29986"/>
        <dbReference type="ChEBI" id="CHEBI:30616"/>
        <dbReference type="ChEBI" id="CHEBI:43474"/>
        <dbReference type="ChEBI" id="CHEBI:83898"/>
        <dbReference type="ChEBI" id="CHEBI:83900"/>
        <dbReference type="ChEBI" id="CHEBI:456216"/>
        <dbReference type="EC" id="6.3.2.9"/>
    </reaction>
</comment>
<dbReference type="InterPro" id="IPR013221">
    <property type="entry name" value="Mur_ligase_cen"/>
</dbReference>
<comment type="similarity">
    <text evidence="7">Belongs to the MurCDEF family.</text>
</comment>
<dbReference type="InterPro" id="IPR036615">
    <property type="entry name" value="Mur_ligase_C_dom_sf"/>
</dbReference>
<keyword evidence="7 8" id="KW-0961">Cell wall biogenesis/degradation</keyword>
<evidence type="ECO:0000256" key="7">
    <source>
        <dbReference type="HAMAP-Rule" id="MF_00639"/>
    </source>
</evidence>
<evidence type="ECO:0000256" key="6">
    <source>
        <dbReference type="ARBA" id="ARBA00022840"/>
    </source>
</evidence>
<evidence type="ECO:0000313" key="11">
    <source>
        <dbReference type="EMBL" id="GAA2517273.1"/>
    </source>
</evidence>
<dbReference type="EMBL" id="BAAARY010000004">
    <property type="protein sequence ID" value="GAA2517273.1"/>
    <property type="molecule type" value="Genomic_DNA"/>
</dbReference>
<keyword evidence="7 8" id="KW-0132">Cell division</keyword>
<dbReference type="Pfam" id="PF02875">
    <property type="entry name" value="Mur_ligase_C"/>
    <property type="match status" value="1"/>
</dbReference>
<protein>
    <recommendedName>
        <fullName evidence="7 8">UDP-N-acetylmuramoylalanine--D-glutamate ligase</fullName>
        <ecNumber evidence="7 8">6.3.2.9</ecNumber>
    </recommendedName>
    <alternativeName>
        <fullName evidence="7">D-glutamic acid-adding enzyme</fullName>
    </alternativeName>
    <alternativeName>
        <fullName evidence="7">UDP-N-acetylmuramoyl-L-alanyl-D-glutamate synthetase</fullName>
    </alternativeName>
</protein>
<dbReference type="Pfam" id="PF08245">
    <property type="entry name" value="Mur_ligase_M"/>
    <property type="match status" value="1"/>
</dbReference>
<dbReference type="GO" id="GO:0016874">
    <property type="term" value="F:ligase activity"/>
    <property type="evidence" value="ECO:0007669"/>
    <property type="project" value="UniProtKB-KW"/>
</dbReference>
<keyword evidence="7 8" id="KW-0573">Peptidoglycan synthesis</keyword>
<evidence type="ECO:0000256" key="4">
    <source>
        <dbReference type="ARBA" id="ARBA00022598"/>
    </source>
</evidence>
<dbReference type="Proteomes" id="UP001499978">
    <property type="component" value="Unassembled WGS sequence"/>
</dbReference>
<sequence>MTDRSQTAHDATDYSRRVVLVGGSGVAGAASARALLSRGADVTVLDRAASPALDELARAGARTVVAGAPPAGLLDGVTDVVVSPGFPPTHPLAVAAARAGIEVYSEPELAWRLRGPDAPPWLAVTGTNGKTTTVTMLAAILRAAGLRAQALGNIGRPLVDAAVDPGYDVLAVELSSFQLHWSRRLAPRAAAILNLADDHLDWHGGFDAYAAAKTAIWRSATPAAEGVAVGNLDDPRVAGLLRTVTGDVVGVTAGDPAPGQFGVIDGVLVEHGRCAAPTALIEAMAVRPAGAHNVSNALHAAALARALGVPFGAVGDGLRGYVPEPHRNAPVADVAGVRYVDDSKATNPHAALASLTGCSRLVWVAGGQLKGVDVAPLVAEVAHRLVGAVLLGVDRGLIAEALRRHAPDLPVIEVASTDDGAMGEAVRAAARLAAPGDTVVLAPAAASKDMFVDYAARGEAFADAVRALATGAARAGAAGAGDPAASG</sequence>
<keyword evidence="3 7" id="KW-0963">Cytoplasm</keyword>
<keyword evidence="12" id="KW-1185">Reference proteome</keyword>
<dbReference type="SUPFAM" id="SSF53623">
    <property type="entry name" value="MurD-like peptide ligases, catalytic domain"/>
    <property type="match status" value="1"/>
</dbReference>
<dbReference type="NCBIfam" id="TIGR01087">
    <property type="entry name" value="murD"/>
    <property type="match status" value="1"/>
</dbReference>
<comment type="caution">
    <text evidence="11">The sequence shown here is derived from an EMBL/GenBank/DDBJ whole genome shotgun (WGS) entry which is preliminary data.</text>
</comment>
<reference evidence="11 12" key="1">
    <citation type="journal article" date="2019" name="Int. J. Syst. Evol. Microbiol.">
        <title>The Global Catalogue of Microorganisms (GCM) 10K type strain sequencing project: providing services to taxonomists for standard genome sequencing and annotation.</title>
        <authorList>
            <consortium name="The Broad Institute Genomics Platform"/>
            <consortium name="The Broad Institute Genome Sequencing Center for Infectious Disease"/>
            <person name="Wu L."/>
            <person name="Ma J."/>
        </authorList>
    </citation>
    <scope>NUCLEOTIDE SEQUENCE [LARGE SCALE GENOMIC DNA]</scope>
    <source>
        <strain evidence="11 12">JCM 3367</strain>
    </source>
</reference>
<dbReference type="PANTHER" id="PTHR43692:SF1">
    <property type="entry name" value="UDP-N-ACETYLMURAMOYLALANINE--D-GLUTAMATE LIGASE"/>
    <property type="match status" value="1"/>
</dbReference>
<comment type="pathway">
    <text evidence="2 7 8">Cell wall biogenesis; peptidoglycan biosynthesis.</text>
</comment>
<comment type="function">
    <text evidence="7 8">Cell wall formation. Catalyzes the addition of glutamate to the nucleotide precursor UDP-N-acetylmuramoyl-L-alanine (UMA).</text>
</comment>
<organism evidence="11 12">
    <name type="scientific">Pilimelia columellifera subsp. columellifera</name>
    <dbReference type="NCBI Taxonomy" id="706583"/>
    <lineage>
        <taxon>Bacteria</taxon>
        <taxon>Bacillati</taxon>
        <taxon>Actinomycetota</taxon>
        <taxon>Actinomycetes</taxon>
        <taxon>Micromonosporales</taxon>
        <taxon>Micromonosporaceae</taxon>
        <taxon>Pilimelia</taxon>
    </lineage>
</organism>
<keyword evidence="6 7" id="KW-0067">ATP-binding</keyword>
<dbReference type="Gene3D" id="3.90.190.20">
    <property type="entry name" value="Mur ligase, C-terminal domain"/>
    <property type="match status" value="1"/>
</dbReference>